<evidence type="ECO:0000313" key="4">
    <source>
        <dbReference type="EMBL" id="QNM11988.1"/>
    </source>
</evidence>
<dbReference type="RefSeq" id="WP_117453623.1">
    <property type="nucleotide sequence ID" value="NZ_CP060636.1"/>
</dbReference>
<feature type="compositionally biased region" description="Basic and acidic residues" evidence="2">
    <location>
        <begin position="59"/>
        <end position="70"/>
    </location>
</feature>
<evidence type="ECO:0000256" key="2">
    <source>
        <dbReference type="SAM" id="MobiDB-lite"/>
    </source>
</evidence>
<feature type="region of interest" description="Disordered" evidence="2">
    <location>
        <begin position="59"/>
        <end position="79"/>
    </location>
</feature>
<evidence type="ECO:0000256" key="3">
    <source>
        <dbReference type="SAM" id="Phobius"/>
    </source>
</evidence>
<sequence length="320" mass="37265">MEKLSRVKKYEELRKSIETDNHVDKKEEATLHNDDTLKRFDSSVLKKAEIKEDTYQPGREKVIEEVKEETGSQGEEAGFTNEYLDDFIREVRQYNIRKGTRECENTQVDILNQLNAVNRAKRTQYVEKIEDEVKEEPMVSTPVKQILKKEDIALEVQNLLREEDEVEDEEEVKEETPVSAEVNEQAEMDVEQTLLIKDSFSHLDDEIEDTSDESEEEIEEEEEPAPKKRGFFKKKKEETDDEEEENDDIPVSPTIHKKLLEETQQLRVQMDEYEDELTDLSDGVEKTNKLLNFVLCFLILVLLVIIGFIAYSLLKAGGKI</sequence>
<dbReference type="KEGG" id="ehn:H9Q80_17365"/>
<dbReference type="Proteomes" id="UP000515856">
    <property type="component" value="Chromosome"/>
</dbReference>
<dbReference type="AlphaFoldDB" id="A0A7G9GMF6"/>
<keyword evidence="3" id="KW-1133">Transmembrane helix</keyword>
<feature type="compositionally biased region" description="Acidic residues" evidence="2">
    <location>
        <begin position="205"/>
        <end position="223"/>
    </location>
</feature>
<evidence type="ECO:0000313" key="5">
    <source>
        <dbReference type="Proteomes" id="UP000515856"/>
    </source>
</evidence>
<proteinExistence type="predicted"/>
<reference evidence="4 5" key="1">
    <citation type="submission" date="2020-08" db="EMBL/GenBank/DDBJ databases">
        <authorList>
            <person name="Liu C."/>
            <person name="Sun Q."/>
        </authorList>
    </citation>
    <scope>NUCLEOTIDE SEQUENCE [LARGE SCALE GENOMIC DNA]</scope>
    <source>
        <strain evidence="4 5">NSJ-61</strain>
    </source>
</reference>
<name>A0A7G9GMF6_9FIRM</name>
<protein>
    <submittedName>
        <fullName evidence="4">Uncharacterized protein</fullName>
    </submittedName>
</protein>
<feature type="compositionally biased region" description="Acidic residues" evidence="2">
    <location>
        <begin position="162"/>
        <end position="173"/>
    </location>
</feature>
<keyword evidence="3" id="KW-0812">Transmembrane</keyword>
<evidence type="ECO:0000256" key="1">
    <source>
        <dbReference type="SAM" id="Coils"/>
    </source>
</evidence>
<feature type="transmembrane region" description="Helical" evidence="3">
    <location>
        <begin position="290"/>
        <end position="314"/>
    </location>
</feature>
<keyword evidence="1" id="KW-0175">Coiled coil</keyword>
<accession>A0A7G9GMF6</accession>
<feature type="coiled-coil region" evidence="1">
    <location>
        <begin position="256"/>
        <end position="290"/>
    </location>
</feature>
<feature type="compositionally biased region" description="Acidic residues" evidence="2">
    <location>
        <begin position="239"/>
        <end position="248"/>
    </location>
</feature>
<gene>
    <name evidence="4" type="ORF">H9Q80_17365</name>
</gene>
<feature type="region of interest" description="Disordered" evidence="2">
    <location>
        <begin position="161"/>
        <end position="180"/>
    </location>
</feature>
<feature type="region of interest" description="Disordered" evidence="2">
    <location>
        <begin position="198"/>
        <end position="249"/>
    </location>
</feature>
<keyword evidence="5" id="KW-1185">Reference proteome</keyword>
<dbReference type="EMBL" id="CP060636">
    <property type="protein sequence ID" value="QNM11988.1"/>
    <property type="molecule type" value="Genomic_DNA"/>
</dbReference>
<keyword evidence="3" id="KW-0472">Membrane</keyword>
<organism evidence="4 5">
    <name type="scientific">[Eubacterium] hominis</name>
    <dbReference type="NCBI Taxonomy" id="2764325"/>
    <lineage>
        <taxon>Bacteria</taxon>
        <taxon>Bacillati</taxon>
        <taxon>Bacillota</taxon>
        <taxon>Erysipelotrichia</taxon>
        <taxon>Erysipelotrichales</taxon>
        <taxon>Erysipelotrichaceae</taxon>
        <taxon>Amedibacillus</taxon>
    </lineage>
</organism>